<reference evidence="2" key="1">
    <citation type="submission" date="2020-08" db="EMBL/GenBank/DDBJ databases">
        <title>Genome sequencing and assembly of the red palm weevil Rhynchophorus ferrugineus.</title>
        <authorList>
            <person name="Dias G.B."/>
            <person name="Bergman C.M."/>
            <person name="Manee M."/>
        </authorList>
    </citation>
    <scope>NUCLEOTIDE SEQUENCE</scope>
    <source>
        <strain evidence="2">AA-2017</strain>
        <tissue evidence="2">Whole larva</tissue>
    </source>
</reference>
<accession>A0A834M695</accession>
<dbReference type="Proteomes" id="UP000625711">
    <property type="component" value="Unassembled WGS sequence"/>
</dbReference>
<gene>
    <name evidence="2" type="ORF">GWI33_015139</name>
</gene>
<sequence>MNDNKCLFNGGSGRRVFWSRTTGLMMGRRIETRALSGLLRPPRTASTEFKVVERPATDVFSPSSADRCSRSPSITNRRRSGGPGSAVQMLIKHPGRDSLRENQKDVWTG</sequence>
<feature type="region of interest" description="Disordered" evidence="1">
    <location>
        <begin position="60"/>
        <end position="109"/>
    </location>
</feature>
<evidence type="ECO:0000313" key="2">
    <source>
        <dbReference type="EMBL" id="KAF7272053.1"/>
    </source>
</evidence>
<organism evidence="2 3">
    <name type="scientific">Rhynchophorus ferrugineus</name>
    <name type="common">Red palm weevil</name>
    <name type="synonym">Curculio ferrugineus</name>
    <dbReference type="NCBI Taxonomy" id="354439"/>
    <lineage>
        <taxon>Eukaryota</taxon>
        <taxon>Metazoa</taxon>
        <taxon>Ecdysozoa</taxon>
        <taxon>Arthropoda</taxon>
        <taxon>Hexapoda</taxon>
        <taxon>Insecta</taxon>
        <taxon>Pterygota</taxon>
        <taxon>Neoptera</taxon>
        <taxon>Endopterygota</taxon>
        <taxon>Coleoptera</taxon>
        <taxon>Polyphaga</taxon>
        <taxon>Cucujiformia</taxon>
        <taxon>Curculionidae</taxon>
        <taxon>Dryophthorinae</taxon>
        <taxon>Rhynchophorus</taxon>
    </lineage>
</organism>
<feature type="compositionally biased region" description="Polar residues" evidence="1">
    <location>
        <begin position="60"/>
        <end position="75"/>
    </location>
</feature>
<comment type="caution">
    <text evidence="2">The sequence shown here is derived from an EMBL/GenBank/DDBJ whole genome shotgun (WGS) entry which is preliminary data.</text>
</comment>
<name>A0A834M695_RHYFE</name>
<proteinExistence type="predicted"/>
<dbReference type="EMBL" id="JAACXV010013864">
    <property type="protein sequence ID" value="KAF7272053.1"/>
    <property type="molecule type" value="Genomic_DNA"/>
</dbReference>
<evidence type="ECO:0000313" key="3">
    <source>
        <dbReference type="Proteomes" id="UP000625711"/>
    </source>
</evidence>
<protein>
    <submittedName>
        <fullName evidence="2">Uncharacterized protein</fullName>
    </submittedName>
</protein>
<dbReference type="AlphaFoldDB" id="A0A834M695"/>
<feature type="compositionally biased region" description="Basic and acidic residues" evidence="1">
    <location>
        <begin position="94"/>
        <end position="109"/>
    </location>
</feature>
<keyword evidence="3" id="KW-1185">Reference proteome</keyword>
<evidence type="ECO:0000256" key="1">
    <source>
        <dbReference type="SAM" id="MobiDB-lite"/>
    </source>
</evidence>